<keyword evidence="4" id="KW-0238">DNA-binding</keyword>
<feature type="zinc finger region" description="C3H1-type" evidence="5">
    <location>
        <begin position="126"/>
        <end position="154"/>
    </location>
</feature>
<reference evidence="7" key="2">
    <citation type="journal article" date="2024" name="Plant">
        <title>Genomic evolution and insights into agronomic trait innovations of Sesamum species.</title>
        <authorList>
            <person name="Miao H."/>
            <person name="Wang L."/>
            <person name="Qu L."/>
            <person name="Liu H."/>
            <person name="Sun Y."/>
            <person name="Le M."/>
            <person name="Wang Q."/>
            <person name="Wei S."/>
            <person name="Zheng Y."/>
            <person name="Lin W."/>
            <person name="Duan Y."/>
            <person name="Cao H."/>
            <person name="Xiong S."/>
            <person name="Wang X."/>
            <person name="Wei L."/>
            <person name="Li C."/>
            <person name="Ma Q."/>
            <person name="Ju M."/>
            <person name="Zhao R."/>
            <person name="Li G."/>
            <person name="Mu C."/>
            <person name="Tian Q."/>
            <person name="Mei H."/>
            <person name="Zhang T."/>
            <person name="Gao T."/>
            <person name="Zhang H."/>
        </authorList>
    </citation>
    <scope>NUCLEOTIDE SEQUENCE</scope>
    <source>
        <strain evidence="7">K16</strain>
    </source>
</reference>
<comment type="caution">
    <text evidence="7">The sequence shown here is derived from an EMBL/GenBank/DDBJ whole genome shotgun (WGS) entry which is preliminary data.</text>
</comment>
<proteinExistence type="predicted"/>
<accession>A0AAE1X9Y7</accession>
<protein>
    <submittedName>
        <fullName evidence="7">Zinc finger CCCH domain-containing protein 32</fullName>
    </submittedName>
</protein>
<evidence type="ECO:0000256" key="5">
    <source>
        <dbReference type="PROSITE-ProRule" id="PRU00723"/>
    </source>
</evidence>
<gene>
    <name evidence="7" type="ORF">Sango_0380500</name>
</gene>
<dbReference type="InterPro" id="IPR000571">
    <property type="entry name" value="Znf_CCCH"/>
</dbReference>
<feature type="domain" description="C3H1-type" evidence="6">
    <location>
        <begin position="369"/>
        <end position="397"/>
    </location>
</feature>
<feature type="zinc finger region" description="C3H1-type" evidence="5">
    <location>
        <begin position="36"/>
        <end position="64"/>
    </location>
</feature>
<name>A0AAE1X9Y7_9LAMI</name>
<feature type="domain" description="C3H1-type" evidence="6">
    <location>
        <begin position="323"/>
        <end position="351"/>
    </location>
</feature>
<evidence type="ECO:0000256" key="2">
    <source>
        <dbReference type="ARBA" id="ARBA00022771"/>
    </source>
</evidence>
<organism evidence="7 8">
    <name type="scientific">Sesamum angolense</name>
    <dbReference type="NCBI Taxonomy" id="2727404"/>
    <lineage>
        <taxon>Eukaryota</taxon>
        <taxon>Viridiplantae</taxon>
        <taxon>Streptophyta</taxon>
        <taxon>Embryophyta</taxon>
        <taxon>Tracheophyta</taxon>
        <taxon>Spermatophyta</taxon>
        <taxon>Magnoliopsida</taxon>
        <taxon>eudicotyledons</taxon>
        <taxon>Gunneridae</taxon>
        <taxon>Pentapetalae</taxon>
        <taxon>asterids</taxon>
        <taxon>lamiids</taxon>
        <taxon>Lamiales</taxon>
        <taxon>Pedaliaceae</taxon>
        <taxon>Sesamum</taxon>
    </lineage>
</organism>
<evidence type="ECO:0000259" key="6">
    <source>
        <dbReference type="PROSITE" id="PS50103"/>
    </source>
</evidence>
<keyword evidence="3 5" id="KW-0862">Zinc</keyword>
<evidence type="ECO:0000313" key="7">
    <source>
        <dbReference type="EMBL" id="KAK4407995.1"/>
    </source>
</evidence>
<dbReference type="PANTHER" id="PTHR12506">
    <property type="entry name" value="PROTEIN PHOSPHATASE RELATED"/>
    <property type="match status" value="1"/>
</dbReference>
<feature type="domain" description="C3H1-type" evidence="6">
    <location>
        <begin position="172"/>
        <end position="200"/>
    </location>
</feature>
<dbReference type="GO" id="GO:0008270">
    <property type="term" value="F:zinc ion binding"/>
    <property type="evidence" value="ECO:0007669"/>
    <property type="project" value="UniProtKB-KW"/>
</dbReference>
<keyword evidence="2 5" id="KW-0863">Zinc-finger</keyword>
<feature type="domain" description="C3H1-type" evidence="6">
    <location>
        <begin position="126"/>
        <end position="154"/>
    </location>
</feature>
<evidence type="ECO:0000256" key="4">
    <source>
        <dbReference type="ARBA" id="ARBA00023125"/>
    </source>
</evidence>
<keyword evidence="8" id="KW-1185">Reference proteome</keyword>
<dbReference type="SUPFAM" id="SSF90229">
    <property type="entry name" value="CCCH zinc finger"/>
    <property type="match status" value="5"/>
</dbReference>
<dbReference type="GO" id="GO:0003677">
    <property type="term" value="F:DNA binding"/>
    <property type="evidence" value="ECO:0007669"/>
    <property type="project" value="UniProtKB-KW"/>
</dbReference>
<dbReference type="PROSITE" id="PS50103">
    <property type="entry name" value="ZF_C3H1"/>
    <property type="match status" value="5"/>
</dbReference>
<dbReference type="Gene3D" id="4.10.1000.10">
    <property type="entry name" value="Zinc finger, CCCH-type"/>
    <property type="match status" value="3"/>
</dbReference>
<dbReference type="AlphaFoldDB" id="A0AAE1X9Y7"/>
<dbReference type="InterPro" id="IPR050974">
    <property type="entry name" value="Plant_ZF_CCCH"/>
</dbReference>
<evidence type="ECO:0000313" key="8">
    <source>
        <dbReference type="Proteomes" id="UP001289374"/>
    </source>
</evidence>
<evidence type="ECO:0000256" key="3">
    <source>
        <dbReference type="ARBA" id="ARBA00022833"/>
    </source>
</evidence>
<feature type="zinc finger region" description="C3H1-type" evidence="5">
    <location>
        <begin position="323"/>
        <end position="351"/>
    </location>
</feature>
<feature type="zinc finger region" description="C3H1-type" evidence="5">
    <location>
        <begin position="369"/>
        <end position="397"/>
    </location>
</feature>
<dbReference type="Pfam" id="PF00642">
    <property type="entry name" value="zf-CCCH"/>
    <property type="match status" value="5"/>
</dbReference>
<evidence type="ECO:0000256" key="1">
    <source>
        <dbReference type="ARBA" id="ARBA00022723"/>
    </source>
</evidence>
<feature type="zinc finger region" description="C3H1-type" evidence="5">
    <location>
        <begin position="172"/>
        <end position="200"/>
    </location>
</feature>
<sequence>MELYGDQQQVEWAPETGLEESMRRLNSRDREVYPERPGLPDCAYYMRTGTCGYGAKCRYNHPLFSELVMQNSCHSYVNNFDYKGGGGGVGRCLCFLDVDFSCVFCSMVPLLGLDSYLLGVGEYPERVGQPACQYYLRTGTCKFGASCKFHHPKNAGGSLTNAPLNIYGYPLRQGEKECSYYLKTGQCKFGRTCKYDHPQPAGASMPATARPFYPTVQTLSSLSHEQYDNSATSYRVARPPLLPVAGAYGPVVLHPGVVPIPNWNPYSGSVSPAQSPGAQPSVGAASVYGTSQVGSSAPAFPGAYPQLPISGAVGSVKQQFPERPGQPDCKYYMRTGDCKYGSSCRYNHPPDWLIMESNCALSPLGLSLRPGVQACPFYLQKGHCKFGRTCKFDHPMATGKYFPASSDTEMPGTPQMLGWFAANCSVPTYSFQELQDEYIAGAKLERGKTFAQHSGKPISGSMDPMFSHTVLCHFPASNIKACPQL</sequence>
<dbReference type="PANTHER" id="PTHR12506:SF43">
    <property type="entry name" value="ZINC FINGER CCCH DOMAIN-CONTAINING PROTEIN 32"/>
    <property type="match status" value="1"/>
</dbReference>
<dbReference type="SMART" id="SM00356">
    <property type="entry name" value="ZnF_C3H1"/>
    <property type="match status" value="5"/>
</dbReference>
<feature type="domain" description="C3H1-type" evidence="6">
    <location>
        <begin position="36"/>
        <end position="64"/>
    </location>
</feature>
<reference evidence="7" key="1">
    <citation type="submission" date="2020-06" db="EMBL/GenBank/DDBJ databases">
        <authorList>
            <person name="Li T."/>
            <person name="Hu X."/>
            <person name="Zhang T."/>
            <person name="Song X."/>
            <person name="Zhang H."/>
            <person name="Dai N."/>
            <person name="Sheng W."/>
            <person name="Hou X."/>
            <person name="Wei L."/>
        </authorList>
    </citation>
    <scope>NUCLEOTIDE SEQUENCE</scope>
    <source>
        <strain evidence="7">K16</strain>
        <tissue evidence="7">Leaf</tissue>
    </source>
</reference>
<keyword evidence="1 5" id="KW-0479">Metal-binding</keyword>
<dbReference type="InterPro" id="IPR036855">
    <property type="entry name" value="Znf_CCCH_sf"/>
</dbReference>
<dbReference type="Proteomes" id="UP001289374">
    <property type="component" value="Unassembled WGS sequence"/>
</dbReference>
<dbReference type="GO" id="GO:0003729">
    <property type="term" value="F:mRNA binding"/>
    <property type="evidence" value="ECO:0007669"/>
    <property type="project" value="UniProtKB-ARBA"/>
</dbReference>
<dbReference type="EMBL" id="JACGWL010000002">
    <property type="protein sequence ID" value="KAK4407995.1"/>
    <property type="molecule type" value="Genomic_DNA"/>
</dbReference>